<gene>
    <name evidence="7" type="ORF">A2V47_07935</name>
</gene>
<evidence type="ECO:0000256" key="2">
    <source>
        <dbReference type="ARBA" id="ARBA00022692"/>
    </source>
</evidence>
<comment type="subcellular location">
    <subcellularLocation>
        <location evidence="1">Membrane</location>
        <topology evidence="1">Single-pass membrane protein</topology>
    </subcellularLocation>
</comment>
<keyword evidence="4 5" id="KW-0472">Membrane</keyword>
<dbReference type="Pfam" id="PF04357">
    <property type="entry name" value="TamB"/>
    <property type="match status" value="1"/>
</dbReference>
<accession>A0A1F5A5X2</accession>
<feature type="domain" description="Translocation and assembly module TamB C-terminal" evidence="6">
    <location>
        <begin position="1075"/>
        <end position="1340"/>
    </location>
</feature>
<evidence type="ECO:0000256" key="3">
    <source>
        <dbReference type="ARBA" id="ARBA00022989"/>
    </source>
</evidence>
<reference evidence="7 8" key="1">
    <citation type="journal article" date="2016" name="Nat. Commun.">
        <title>Thousands of microbial genomes shed light on interconnected biogeochemical processes in an aquifer system.</title>
        <authorList>
            <person name="Anantharaman K."/>
            <person name="Brown C.T."/>
            <person name="Hug L.A."/>
            <person name="Sharon I."/>
            <person name="Castelle C.J."/>
            <person name="Probst A.J."/>
            <person name="Thomas B.C."/>
            <person name="Singh A."/>
            <person name="Wilkins M.J."/>
            <person name="Karaoz U."/>
            <person name="Brodie E.L."/>
            <person name="Williams K.H."/>
            <person name="Hubbard S.S."/>
            <person name="Banfield J.F."/>
        </authorList>
    </citation>
    <scope>NUCLEOTIDE SEQUENCE [LARGE SCALE GENOMIC DNA]</scope>
</reference>
<dbReference type="Proteomes" id="UP000177701">
    <property type="component" value="Unassembled WGS sequence"/>
</dbReference>
<evidence type="ECO:0000256" key="1">
    <source>
        <dbReference type="ARBA" id="ARBA00004167"/>
    </source>
</evidence>
<keyword evidence="3 5" id="KW-1133">Transmembrane helix</keyword>
<comment type="caution">
    <text evidence="7">The sequence shown here is derived from an EMBL/GenBank/DDBJ whole genome shotgun (WGS) entry which is preliminary data.</text>
</comment>
<evidence type="ECO:0000259" key="6">
    <source>
        <dbReference type="Pfam" id="PF04357"/>
    </source>
</evidence>
<dbReference type="InterPro" id="IPR007452">
    <property type="entry name" value="TamB_C"/>
</dbReference>
<dbReference type="PANTHER" id="PTHR36985">
    <property type="entry name" value="TRANSLOCATION AND ASSEMBLY MODULE SUBUNIT TAMB"/>
    <property type="match status" value="1"/>
</dbReference>
<name>A0A1F5A5X2_9BACT</name>
<protein>
    <recommendedName>
        <fullName evidence="6">Translocation and assembly module TamB C-terminal domain-containing protein</fullName>
    </recommendedName>
</protein>
<proteinExistence type="predicted"/>
<organism evidence="7 8">
    <name type="scientific">Candidatus Sediminicultor quintus</name>
    <dbReference type="NCBI Taxonomy" id="1797291"/>
    <lineage>
        <taxon>Bacteria</taxon>
        <taxon>Pseudomonadati</taxon>
        <taxon>Atribacterota</taxon>
        <taxon>Candidatus Phoenicimicrobiia</taxon>
        <taxon>Candidatus Pheonicimicrobiales</taxon>
        <taxon>Candidatus Phoenicimicrobiaceae</taxon>
        <taxon>Candidatus Sediminicultor</taxon>
    </lineage>
</organism>
<sequence length="1341" mass="152600">MITLFKRRFLLFFLIVIVCILIVGSSYLFILNSQPLRDYLKPIIVRQLENNLGKSVHIEEIQSVSFNSLVFSNLIILENTAVRENITLLEAERVTINFRLTLPFPQFKNWQLAITQLTLQKANLNLQRDIQGDFDMVKNLNLQPEMIKNNFTFNKIYFKDSSLLFQDDFAYQNERLSTEVKNLNGFFNLNNLPEVEFEFNGLIEKDSSPIALQGYSFIDQPRYSLNFQLKNADMMHFQHYINGLELLNLEKGRFDLQLVLTSDPTLEPAKISWQGEASFQGVDLRPDSLNRIFLENAHGLIQFKESEIQINAFQGFFHNQPFNLTGILSFKEIVDFNLDLKTNDFPLTVLKEELEGYISETGLLLQGDISLALNLKGNLNDFQAKGKLNSLLLNIGGWQLQNSDLLFSFKEEQLTIESLETQWENTKIIIDGIIDWEKPTPVYKFFAKVKELDLENSAFKKITFLDSFSGSLSGNFIIEGTLLANSPINLTGQLTAQEVKLLKNKLQEPITAQLEMKIINSSSFELDKLALSYLHNRFNLSGKLDSKNQLDFRFNSDNISLEDFSFLFYLDELRGIGNITGKIQGSVSQPQIESKAQLKSVNWENLAVDNFEGEISYQFPFLQFRNIILDSNGISLTAAGQVDLQKDSQKQVDLKLQLSRLDMNYLTELFAFEESLSGWAHGFANLQGNWPDISLDSQLDLEEISIKNYYLGKGNFHFRLATDEPNNFSDWSINNYQLTIEELSFQQAEMQINAQGKVDLKKGSIITLSELLLKQEKGELSAKGWLDLTQNLLDIEFQASEFDLNSLAQFIGFKEDIKGNLNITGAYQGSFKRPSISISAQIKDGIFRNFKFEDLQSKINWKEGNLEIQELIISYQKDFQIKAQGKIPFPFMVSDKKETQDQDFNQLPLNFKISLENTDLSFIQIFWDKNFKQAQGITNFILNLSGTVGEPIFNGHLTLNQGSLELTSIPLKLDKIETKVEIVNNLVKIPQMTFMLDNNLIYVSGDFKLANFKPDDLRIKIWSEGGKLIYGDILTAQTNFLTEISGSIDDPQIKGEFIFSEGKLNWTPGYQFIPEKNDSLTSLKGSVDLSVKILKNFQFKAPNLDLQLDGEIKIQGDLPQPVFAGQLTVGKGYFLFLEQKFQFSEGKLLLNEFTGPDVLLDIKANTKVNQVTVFLKISGNLSAPQISLSSSPALSEAEIISLLTLNKNISGLSEGEIGELLRGEIFNLIFQGLSINFLRRAENQIANYLGLDVFRIETIFTENSETTPFYDLNFKTFGVEVGKSITEDLFLTYSTSLDGFSEKSFSIDYQFKPDLSFTAEINTYELEKSGTEIKIGLQFEF</sequence>
<dbReference type="PANTHER" id="PTHR36985:SF1">
    <property type="entry name" value="TRANSLOCATION AND ASSEMBLY MODULE SUBUNIT TAMB"/>
    <property type="match status" value="1"/>
</dbReference>
<dbReference type="GO" id="GO:0009306">
    <property type="term" value="P:protein secretion"/>
    <property type="evidence" value="ECO:0007669"/>
    <property type="project" value="InterPro"/>
</dbReference>
<evidence type="ECO:0000256" key="5">
    <source>
        <dbReference type="SAM" id="Phobius"/>
    </source>
</evidence>
<evidence type="ECO:0000313" key="8">
    <source>
        <dbReference type="Proteomes" id="UP000177701"/>
    </source>
</evidence>
<evidence type="ECO:0000313" key="7">
    <source>
        <dbReference type="EMBL" id="OGD13955.1"/>
    </source>
</evidence>
<dbReference type="STRING" id="1797291.A2V47_07935"/>
<feature type="transmembrane region" description="Helical" evidence="5">
    <location>
        <begin position="9"/>
        <end position="30"/>
    </location>
</feature>
<dbReference type="EMBL" id="MEYH01000096">
    <property type="protein sequence ID" value="OGD13955.1"/>
    <property type="molecule type" value="Genomic_DNA"/>
</dbReference>
<dbReference type="GO" id="GO:0005886">
    <property type="term" value="C:plasma membrane"/>
    <property type="evidence" value="ECO:0007669"/>
    <property type="project" value="InterPro"/>
</dbReference>
<keyword evidence="2 5" id="KW-0812">Transmembrane</keyword>
<evidence type="ECO:0000256" key="4">
    <source>
        <dbReference type="ARBA" id="ARBA00023136"/>
    </source>
</evidence>